<evidence type="ECO:0000313" key="10">
    <source>
        <dbReference type="EMBL" id="KAK9417584.1"/>
    </source>
</evidence>
<keyword evidence="3 7" id="KW-0813">Transport</keyword>
<dbReference type="Proteomes" id="UP001408356">
    <property type="component" value="Unassembled WGS sequence"/>
</dbReference>
<proteinExistence type="inferred from homology"/>
<dbReference type="Pfam" id="PF00083">
    <property type="entry name" value="Sugar_tr"/>
    <property type="match status" value="1"/>
</dbReference>
<feature type="transmembrane region" description="Helical" evidence="8">
    <location>
        <begin position="109"/>
        <end position="127"/>
    </location>
</feature>
<dbReference type="InterPro" id="IPR020846">
    <property type="entry name" value="MFS_dom"/>
</dbReference>
<feature type="transmembrane region" description="Helical" evidence="8">
    <location>
        <begin position="203"/>
        <end position="222"/>
    </location>
</feature>
<feature type="transmembrane region" description="Helical" evidence="8">
    <location>
        <begin position="289"/>
        <end position="311"/>
    </location>
</feature>
<dbReference type="InterPro" id="IPR050360">
    <property type="entry name" value="MFS_Sugar_Transporters"/>
</dbReference>
<dbReference type="PROSITE" id="PS50850">
    <property type="entry name" value="MFS"/>
    <property type="match status" value="1"/>
</dbReference>
<comment type="caution">
    <text evidence="10">The sequence shown here is derived from an EMBL/GenBank/DDBJ whole genome shotgun (WGS) entry which is preliminary data.</text>
</comment>
<dbReference type="InterPro" id="IPR005828">
    <property type="entry name" value="MFS_sugar_transport-like"/>
</dbReference>
<evidence type="ECO:0000256" key="8">
    <source>
        <dbReference type="SAM" id="Phobius"/>
    </source>
</evidence>
<feature type="transmembrane region" description="Helical" evidence="8">
    <location>
        <begin position="139"/>
        <end position="156"/>
    </location>
</feature>
<feature type="transmembrane region" description="Helical" evidence="8">
    <location>
        <begin position="453"/>
        <end position="474"/>
    </location>
</feature>
<evidence type="ECO:0000256" key="2">
    <source>
        <dbReference type="ARBA" id="ARBA00010992"/>
    </source>
</evidence>
<reference evidence="10 11" key="1">
    <citation type="journal article" date="2024" name="J. Plant Pathol.">
        <title>Sequence and assembly of the genome of Seiridium unicorne, isolate CBS 538.82, causal agent of cypress canker disease.</title>
        <authorList>
            <person name="Scali E."/>
            <person name="Rocca G.D."/>
            <person name="Danti R."/>
            <person name="Garbelotto M."/>
            <person name="Barberini S."/>
            <person name="Baroncelli R."/>
            <person name="Emiliani G."/>
        </authorList>
    </citation>
    <scope>NUCLEOTIDE SEQUENCE [LARGE SCALE GENOMIC DNA]</scope>
    <source>
        <strain evidence="10 11">BM-138-508</strain>
    </source>
</reference>
<name>A0ABR2UTC3_9PEZI</name>
<comment type="subcellular location">
    <subcellularLocation>
        <location evidence="1">Membrane</location>
        <topology evidence="1">Multi-pass membrane protein</topology>
    </subcellularLocation>
</comment>
<feature type="transmembrane region" description="Helical" evidence="8">
    <location>
        <begin position="80"/>
        <end position="102"/>
    </location>
</feature>
<feature type="domain" description="Major facilitator superfamily (MFS) profile" evidence="9">
    <location>
        <begin position="41"/>
        <end position="478"/>
    </location>
</feature>
<feature type="transmembrane region" description="Helical" evidence="8">
    <location>
        <begin position="331"/>
        <end position="349"/>
    </location>
</feature>
<feature type="transmembrane region" description="Helical" evidence="8">
    <location>
        <begin position="168"/>
        <end position="191"/>
    </location>
</feature>
<organism evidence="10 11">
    <name type="scientific">Seiridium unicorne</name>
    <dbReference type="NCBI Taxonomy" id="138068"/>
    <lineage>
        <taxon>Eukaryota</taxon>
        <taxon>Fungi</taxon>
        <taxon>Dikarya</taxon>
        <taxon>Ascomycota</taxon>
        <taxon>Pezizomycotina</taxon>
        <taxon>Sordariomycetes</taxon>
        <taxon>Xylariomycetidae</taxon>
        <taxon>Amphisphaeriales</taxon>
        <taxon>Sporocadaceae</taxon>
        <taxon>Seiridium</taxon>
    </lineage>
</organism>
<evidence type="ECO:0000256" key="1">
    <source>
        <dbReference type="ARBA" id="ARBA00004141"/>
    </source>
</evidence>
<evidence type="ECO:0000256" key="7">
    <source>
        <dbReference type="RuleBase" id="RU003346"/>
    </source>
</evidence>
<accession>A0ABR2UTC3</accession>
<evidence type="ECO:0000256" key="6">
    <source>
        <dbReference type="ARBA" id="ARBA00023136"/>
    </source>
</evidence>
<dbReference type="Gene3D" id="1.20.1250.20">
    <property type="entry name" value="MFS general substrate transporter like domains"/>
    <property type="match status" value="1"/>
</dbReference>
<feature type="transmembrane region" description="Helical" evidence="8">
    <location>
        <begin position="426"/>
        <end position="447"/>
    </location>
</feature>
<keyword evidence="6 8" id="KW-0472">Membrane</keyword>
<dbReference type="InterPro" id="IPR003663">
    <property type="entry name" value="Sugar/inositol_transpt"/>
</dbReference>
<feature type="transmembrane region" description="Helical" evidence="8">
    <location>
        <begin position="38"/>
        <end position="60"/>
    </location>
</feature>
<keyword evidence="4 8" id="KW-0812">Transmembrane</keyword>
<gene>
    <name evidence="10" type="ORF">SUNI508_08735</name>
</gene>
<comment type="similarity">
    <text evidence="2 7">Belongs to the major facilitator superfamily. Sugar transporter (TC 2.A.1.1) family.</text>
</comment>
<dbReference type="PANTHER" id="PTHR48022">
    <property type="entry name" value="PLASTIDIC GLUCOSE TRANSPORTER 4"/>
    <property type="match status" value="1"/>
</dbReference>
<sequence>MLGPSRTVRSQANWSPSAVITASENHGPIWKDPGFRKLLFPVIIVYLTQVCTGYDATLTSNLNSFKEWKLEMGSPNSSQLGLISAIYFIGCLIGGFPAAFVTDKFGRKWGMAAGQFFTIIGAGFQAGSHGRGQYMGSRLILGFGIAFVTCAGPALLSELAIPRLRGTLVSFFNPFWYLGSIIVAWTCFGTSHMSAFDTWSWRIPSLLQALIPCCVLPCIYWLPESPRWLVSQGRTEEAKAIFVKYHGNGDENDPLVATQVAEIQLAIEQAKEGISWKALLAQANNLHRLSIVVCMTLMTLWCGQNIITYYFSTILTSIGVTGTTQQTGINGGLNILNFVSSIIGASLVDRTGRRKLWMISYIGMIIIFVPYIALNAVYAKEGRSGEGYGVIVCLFLFDFMYNVACNPLLYSYPTEIMPFFMRSKGLAVKTFVGQIALIINMYVNPIALAAISYYYYVFFLALNCLWLFLIWMYFPETNGYSLEELATLFDGDGDNVQVLDGKVVTIKGDNIVEETEVDKKEI</sequence>
<evidence type="ECO:0000259" key="9">
    <source>
        <dbReference type="PROSITE" id="PS50850"/>
    </source>
</evidence>
<dbReference type="NCBIfam" id="TIGR00879">
    <property type="entry name" value="SP"/>
    <property type="match status" value="1"/>
</dbReference>
<evidence type="ECO:0000256" key="3">
    <source>
        <dbReference type="ARBA" id="ARBA00022448"/>
    </source>
</evidence>
<keyword evidence="5 8" id="KW-1133">Transmembrane helix</keyword>
<dbReference type="PANTHER" id="PTHR48022:SF64">
    <property type="entry name" value="MAJOR FACILITATOR SUPERFAMILY (MFS) PROFILE DOMAIN-CONTAINING PROTEIN"/>
    <property type="match status" value="1"/>
</dbReference>
<evidence type="ECO:0000256" key="5">
    <source>
        <dbReference type="ARBA" id="ARBA00022989"/>
    </source>
</evidence>
<dbReference type="SUPFAM" id="SSF103473">
    <property type="entry name" value="MFS general substrate transporter"/>
    <property type="match status" value="1"/>
</dbReference>
<feature type="transmembrane region" description="Helical" evidence="8">
    <location>
        <begin position="386"/>
        <end position="405"/>
    </location>
</feature>
<evidence type="ECO:0000256" key="4">
    <source>
        <dbReference type="ARBA" id="ARBA00022692"/>
    </source>
</evidence>
<dbReference type="EMBL" id="JARVKF010000397">
    <property type="protein sequence ID" value="KAK9417584.1"/>
    <property type="molecule type" value="Genomic_DNA"/>
</dbReference>
<evidence type="ECO:0000313" key="11">
    <source>
        <dbReference type="Proteomes" id="UP001408356"/>
    </source>
</evidence>
<feature type="transmembrane region" description="Helical" evidence="8">
    <location>
        <begin position="356"/>
        <end position="374"/>
    </location>
</feature>
<dbReference type="InterPro" id="IPR036259">
    <property type="entry name" value="MFS_trans_sf"/>
</dbReference>
<protein>
    <submittedName>
        <fullName evidence="10">General substrate transporter</fullName>
    </submittedName>
</protein>
<keyword evidence="11" id="KW-1185">Reference proteome</keyword>